<dbReference type="eggNOG" id="COG5651">
    <property type="taxonomic scope" value="Bacteria"/>
</dbReference>
<sequence length="380" mass="40337">MRILPSPWPPREPEPRPGPDHLNADIDWMSYSHQELYEMVHNELDLAGAEAVAAQWTKISAFLDRAGAELRAAIVATADGWTGEGADRARDAAVKLVDWAAETGWRAENVANCVRRQADIAETARRTMPEPPGSSPRPNTPQPPQPPKRRPVPVSDSTQAMSTSSPPRSGFAEAGRIVAEPTDETSQDLHRQAADVMTRMQWTSGEVYENVPRFTSYGKQPQILKTPEEPELRPKPEPKPETLPDDSTRSSGAVDDVAPIQVREPAEPPRAPGASSGAFVPPPPSPGTAGGTHEQLGQGGRSGAGGFGPSGQPGQVAGTRAAAAGMGGFGGMPMGMAGPQQGKQGEDEHKAPDYLVEDSDVWGLGGYVTPPVIGEDPRGR</sequence>
<dbReference type="Gene3D" id="1.20.1260.20">
    <property type="entry name" value="PPE superfamily"/>
    <property type="match status" value="1"/>
</dbReference>
<feature type="compositionally biased region" description="Basic and acidic residues" evidence="2">
    <location>
        <begin position="11"/>
        <end position="21"/>
    </location>
</feature>
<dbReference type="AlphaFoldDB" id="A0A193C9R3"/>
<feature type="compositionally biased region" description="Low complexity" evidence="2">
    <location>
        <begin position="312"/>
        <end position="324"/>
    </location>
</feature>
<organism evidence="4 5">
    <name type="scientific">Amycolatopsis orientalis</name>
    <name type="common">Nocardia orientalis</name>
    <dbReference type="NCBI Taxonomy" id="31958"/>
    <lineage>
        <taxon>Bacteria</taxon>
        <taxon>Bacillati</taxon>
        <taxon>Actinomycetota</taxon>
        <taxon>Actinomycetes</taxon>
        <taxon>Pseudonocardiales</taxon>
        <taxon>Pseudonocardiaceae</taxon>
        <taxon>Amycolatopsis</taxon>
    </lineage>
</organism>
<dbReference type="STRING" id="31958.SD37_40340"/>
<dbReference type="Pfam" id="PF00823">
    <property type="entry name" value="PPE"/>
    <property type="match status" value="1"/>
</dbReference>
<comment type="similarity">
    <text evidence="1">Belongs to the mycobacterial PPE family.</text>
</comment>
<reference evidence="4 5" key="1">
    <citation type="journal article" date="2015" name="Genome Announc.">
        <title>Draft Genome Sequence of Norvancomycin-Producing Strain Amycolatopsis orientalis CPCC200066.</title>
        <authorList>
            <person name="Lei X."/>
            <person name="Yuan F."/>
            <person name="Shi Y."/>
            <person name="Li X."/>
            <person name="Wang L."/>
            <person name="Hong B."/>
        </authorList>
    </citation>
    <scope>NUCLEOTIDE SEQUENCE [LARGE SCALE GENOMIC DNA]</scope>
    <source>
        <strain evidence="4 5">B-37</strain>
    </source>
</reference>
<dbReference type="InterPro" id="IPR038332">
    <property type="entry name" value="PPE_sf"/>
</dbReference>
<dbReference type="KEGG" id="aori:SD37_40340"/>
<feature type="region of interest" description="Disordered" evidence="2">
    <location>
        <begin position="213"/>
        <end position="351"/>
    </location>
</feature>
<evidence type="ECO:0000259" key="3">
    <source>
        <dbReference type="Pfam" id="PF00823"/>
    </source>
</evidence>
<feature type="compositionally biased region" description="Basic and acidic residues" evidence="2">
    <location>
        <begin position="226"/>
        <end position="248"/>
    </location>
</feature>
<evidence type="ECO:0000256" key="2">
    <source>
        <dbReference type="SAM" id="MobiDB-lite"/>
    </source>
</evidence>
<feature type="region of interest" description="Disordered" evidence="2">
    <location>
        <begin position="124"/>
        <end position="172"/>
    </location>
</feature>
<protein>
    <recommendedName>
        <fullName evidence="3">PPE domain-containing protein</fullName>
    </recommendedName>
</protein>
<feature type="region of interest" description="Disordered" evidence="2">
    <location>
        <begin position="361"/>
        <end position="380"/>
    </location>
</feature>
<dbReference type="Proteomes" id="UP000093695">
    <property type="component" value="Chromosome"/>
</dbReference>
<feature type="compositionally biased region" description="Gly residues" evidence="2">
    <location>
        <begin position="297"/>
        <end position="311"/>
    </location>
</feature>
<evidence type="ECO:0000313" key="4">
    <source>
        <dbReference type="EMBL" id="ANN21222.1"/>
    </source>
</evidence>
<dbReference type="EMBL" id="CP016174">
    <property type="protein sequence ID" value="ANN21222.1"/>
    <property type="molecule type" value="Genomic_DNA"/>
</dbReference>
<feature type="compositionally biased region" description="Low complexity" evidence="2">
    <location>
        <begin position="334"/>
        <end position="343"/>
    </location>
</feature>
<evidence type="ECO:0000256" key="1">
    <source>
        <dbReference type="ARBA" id="ARBA00010652"/>
    </source>
</evidence>
<evidence type="ECO:0000313" key="5">
    <source>
        <dbReference type="Proteomes" id="UP000093695"/>
    </source>
</evidence>
<feature type="region of interest" description="Disordered" evidence="2">
    <location>
        <begin position="1"/>
        <end position="21"/>
    </location>
</feature>
<feature type="compositionally biased region" description="Polar residues" evidence="2">
    <location>
        <begin position="156"/>
        <end position="167"/>
    </location>
</feature>
<feature type="compositionally biased region" description="Pro residues" evidence="2">
    <location>
        <begin position="129"/>
        <end position="146"/>
    </location>
</feature>
<dbReference type="SUPFAM" id="SSF140459">
    <property type="entry name" value="PE/PPE dimer-like"/>
    <property type="match status" value="1"/>
</dbReference>
<feature type="domain" description="PPE" evidence="3">
    <location>
        <begin position="51"/>
        <end position="132"/>
    </location>
</feature>
<keyword evidence="5" id="KW-1185">Reference proteome</keyword>
<dbReference type="InterPro" id="IPR000030">
    <property type="entry name" value="PPE_dom"/>
</dbReference>
<accession>A0A193C9R3</accession>
<dbReference type="RefSeq" id="WP_044855312.1">
    <property type="nucleotide sequence ID" value="NZ_CP016174.1"/>
</dbReference>
<proteinExistence type="inferred from homology"/>
<name>A0A193C9R3_AMYOR</name>
<feature type="compositionally biased region" description="Pro residues" evidence="2">
    <location>
        <begin position="1"/>
        <end position="10"/>
    </location>
</feature>
<gene>
    <name evidence="4" type="ORF">SD37_40340</name>
</gene>